<dbReference type="SUPFAM" id="SSF53098">
    <property type="entry name" value="Ribonuclease H-like"/>
    <property type="match status" value="1"/>
</dbReference>
<evidence type="ECO:0000313" key="15">
    <source>
        <dbReference type="EMBL" id="KKQ75930.1"/>
    </source>
</evidence>
<evidence type="ECO:0000256" key="9">
    <source>
        <dbReference type="ARBA" id="ARBA00023125"/>
    </source>
</evidence>
<dbReference type="InterPro" id="IPR036397">
    <property type="entry name" value="RNaseH_sf"/>
</dbReference>
<comment type="cofactor">
    <cofactor evidence="13">
        <name>Mg(2+)</name>
        <dbReference type="ChEBI" id="CHEBI:18420"/>
    </cofactor>
    <text evidence="13">Binds 2 Mg(2+) ion per subunit.</text>
</comment>
<evidence type="ECO:0000313" key="16">
    <source>
        <dbReference type="Proteomes" id="UP000034181"/>
    </source>
</evidence>
<keyword evidence="4 13" id="KW-0479">Metal-binding</keyword>
<evidence type="ECO:0000256" key="8">
    <source>
        <dbReference type="ARBA" id="ARBA00022842"/>
    </source>
</evidence>
<evidence type="ECO:0000256" key="12">
    <source>
        <dbReference type="ARBA" id="ARBA00029354"/>
    </source>
</evidence>
<comment type="caution">
    <text evidence="15">The sequence shown here is derived from an EMBL/GenBank/DDBJ whole genome shotgun (WGS) entry which is preliminary data.</text>
</comment>
<name>A0A0G0KK97_9BACT</name>
<evidence type="ECO:0000256" key="7">
    <source>
        <dbReference type="ARBA" id="ARBA00022801"/>
    </source>
</evidence>
<dbReference type="CDD" id="cd16962">
    <property type="entry name" value="RuvC"/>
    <property type="match status" value="1"/>
</dbReference>
<feature type="binding site" evidence="13">
    <location>
        <position position="7"/>
    </location>
    <ligand>
        <name>Mg(2+)</name>
        <dbReference type="ChEBI" id="CHEBI:18420"/>
        <label>1</label>
    </ligand>
</feature>
<feature type="binding site" evidence="13">
    <location>
        <position position="67"/>
    </location>
    <ligand>
        <name>Mg(2+)</name>
        <dbReference type="ChEBI" id="CHEBI:18420"/>
        <label>2</label>
    </ligand>
</feature>
<comment type="similarity">
    <text evidence="1 13">Belongs to the RuvC family.</text>
</comment>
<evidence type="ECO:0000256" key="11">
    <source>
        <dbReference type="ARBA" id="ARBA00023204"/>
    </source>
</evidence>
<keyword evidence="10 13" id="KW-0233">DNA recombination</keyword>
<sequence>MLILGLDPGTATTGYGLIKVEKSEFFFEEFGLIETNKDSSPESRLAVIYESLNTLLDRMKPEVVVIERIFFSNNAKTAIRVGQAQGVMLLSAAHNSIPVVEYAPGTIKKLVTGDGRAKKKEVQTAVRNLLGAKVRQNKSRKITKTHIDNAVDALAVAICHIHHIIAVPVYA</sequence>
<evidence type="ECO:0000256" key="2">
    <source>
        <dbReference type="ARBA" id="ARBA00022490"/>
    </source>
</evidence>
<keyword evidence="5 13" id="KW-0255">Endonuclease</keyword>
<comment type="subunit">
    <text evidence="13">Homodimer which binds Holliday junction (HJ) DNA. The HJ becomes 2-fold symmetrical on binding to RuvC with unstacked arms; it has a different conformation from HJ DNA in complex with RuvA. In the full resolvosome a probable DNA-RuvA(4)-RuvB(12)-RuvC(2) complex forms which resolves the HJ.</text>
</comment>
<keyword evidence="3 13" id="KW-0540">Nuclease</keyword>
<comment type="subcellular location">
    <subcellularLocation>
        <location evidence="13">Cytoplasm</location>
    </subcellularLocation>
</comment>
<dbReference type="GO" id="GO:0008821">
    <property type="term" value="F:crossover junction DNA endonuclease activity"/>
    <property type="evidence" value="ECO:0007669"/>
    <property type="project" value="UniProtKB-UniRule"/>
</dbReference>
<dbReference type="GO" id="GO:0005737">
    <property type="term" value="C:cytoplasm"/>
    <property type="evidence" value="ECO:0007669"/>
    <property type="project" value="UniProtKB-SubCell"/>
</dbReference>
<dbReference type="GO" id="GO:0006310">
    <property type="term" value="P:DNA recombination"/>
    <property type="evidence" value="ECO:0007669"/>
    <property type="project" value="UniProtKB-UniRule"/>
</dbReference>
<keyword evidence="7 13" id="KW-0378">Hydrolase</keyword>
<keyword evidence="8 13" id="KW-0460">Magnesium</keyword>
<keyword evidence="2 13" id="KW-0963">Cytoplasm</keyword>
<dbReference type="EMBL" id="LBUZ01000001">
    <property type="protein sequence ID" value="KKQ75930.1"/>
    <property type="molecule type" value="Genomic_DNA"/>
</dbReference>
<comment type="function">
    <text evidence="13">The RuvA-RuvB-RuvC complex processes Holliday junction (HJ) DNA during genetic recombination and DNA repair. Endonuclease that resolves HJ intermediates. Cleaves cruciform DNA by making single-stranded nicks across the HJ at symmetrical positions within the homologous arms, yielding a 5'-phosphate and a 3'-hydroxyl group; requires a central core of homology in the junction. The consensus cleavage sequence is 5'-(A/T)TT(C/G)-3'. Cleavage occurs on the 3'-side of the TT dinucleotide at the point of strand exchange. HJ branch migration catalyzed by RuvA-RuvB allows RuvC to scan DNA until it finds its consensus sequence, where it cleaves and resolves the cruciform DNA.</text>
</comment>
<accession>A0A0G0KK97</accession>
<dbReference type="GO" id="GO:0048476">
    <property type="term" value="C:Holliday junction resolvase complex"/>
    <property type="evidence" value="ECO:0007669"/>
    <property type="project" value="UniProtKB-UniRule"/>
</dbReference>
<evidence type="ECO:0000256" key="1">
    <source>
        <dbReference type="ARBA" id="ARBA00009518"/>
    </source>
</evidence>
<dbReference type="InterPro" id="IPR002176">
    <property type="entry name" value="X-over_junc_endoDNase_RuvC"/>
</dbReference>
<evidence type="ECO:0000256" key="3">
    <source>
        <dbReference type="ARBA" id="ARBA00022722"/>
    </source>
</evidence>
<feature type="active site" evidence="13">
    <location>
        <position position="67"/>
    </location>
</feature>
<evidence type="ECO:0000256" key="4">
    <source>
        <dbReference type="ARBA" id="ARBA00022723"/>
    </source>
</evidence>
<comment type="caution">
    <text evidence="13">Lacks conserved residue(s) required for the propagation of feature annotation.</text>
</comment>
<comment type="catalytic activity">
    <reaction evidence="12 13">
        <text>Endonucleolytic cleavage at a junction such as a reciprocal single-stranded crossover between two homologous DNA duplexes (Holliday junction).</text>
        <dbReference type="EC" id="3.1.21.10"/>
    </reaction>
</comment>
<dbReference type="GO" id="GO:0003677">
    <property type="term" value="F:DNA binding"/>
    <property type="evidence" value="ECO:0007669"/>
    <property type="project" value="UniProtKB-KW"/>
</dbReference>
<dbReference type="PRINTS" id="PR00696">
    <property type="entry name" value="RSOLVASERUVC"/>
</dbReference>
<dbReference type="NCBIfam" id="TIGR00228">
    <property type="entry name" value="ruvC"/>
    <property type="match status" value="1"/>
</dbReference>
<evidence type="ECO:0000256" key="13">
    <source>
        <dbReference type="HAMAP-Rule" id="MF_00034"/>
    </source>
</evidence>
<dbReference type="NCBIfam" id="NF000711">
    <property type="entry name" value="PRK00039.2-1"/>
    <property type="match status" value="1"/>
</dbReference>
<dbReference type="PANTHER" id="PTHR30194">
    <property type="entry name" value="CROSSOVER JUNCTION ENDODEOXYRIBONUCLEASE RUVC"/>
    <property type="match status" value="1"/>
</dbReference>
<dbReference type="GO" id="GO:0006281">
    <property type="term" value="P:DNA repair"/>
    <property type="evidence" value="ECO:0007669"/>
    <property type="project" value="UniProtKB-UniRule"/>
</dbReference>
<dbReference type="GO" id="GO:0000287">
    <property type="term" value="F:magnesium ion binding"/>
    <property type="evidence" value="ECO:0007669"/>
    <property type="project" value="UniProtKB-UniRule"/>
</dbReference>
<proteinExistence type="inferred from homology"/>
<dbReference type="Gene3D" id="3.30.420.10">
    <property type="entry name" value="Ribonuclease H-like superfamily/Ribonuclease H"/>
    <property type="match status" value="1"/>
</dbReference>
<evidence type="ECO:0000256" key="6">
    <source>
        <dbReference type="ARBA" id="ARBA00022763"/>
    </source>
</evidence>
<feature type="active site" evidence="13">
    <location>
        <position position="7"/>
    </location>
</feature>
<dbReference type="Pfam" id="PF02075">
    <property type="entry name" value="RuvC"/>
    <property type="match status" value="1"/>
</dbReference>
<dbReference type="EC" id="3.1.21.10" evidence="13 14"/>
<evidence type="ECO:0000256" key="5">
    <source>
        <dbReference type="ARBA" id="ARBA00022759"/>
    </source>
</evidence>
<organism evidence="15 16">
    <name type="scientific">Candidatus Woesebacteria bacterium GW2011_GWB1_38_5b</name>
    <dbReference type="NCBI Taxonomy" id="1618569"/>
    <lineage>
        <taxon>Bacteria</taxon>
        <taxon>Candidatus Woeseibacteriota</taxon>
    </lineage>
</organism>
<keyword evidence="6 13" id="KW-0227">DNA damage</keyword>
<keyword evidence="11 13" id="KW-0234">DNA repair</keyword>
<reference evidence="15 16" key="1">
    <citation type="journal article" date="2015" name="Nature">
        <title>rRNA introns, odd ribosomes, and small enigmatic genomes across a large radiation of phyla.</title>
        <authorList>
            <person name="Brown C.T."/>
            <person name="Hug L.A."/>
            <person name="Thomas B.C."/>
            <person name="Sharon I."/>
            <person name="Castelle C.J."/>
            <person name="Singh A."/>
            <person name="Wilkins M.J."/>
            <person name="Williams K.H."/>
            <person name="Banfield J.F."/>
        </authorList>
    </citation>
    <scope>NUCLEOTIDE SEQUENCE [LARGE SCALE GENOMIC DNA]</scope>
</reference>
<keyword evidence="9 13" id="KW-0238">DNA-binding</keyword>
<protein>
    <recommendedName>
        <fullName evidence="13 14">Crossover junction endodeoxyribonuclease RuvC</fullName>
        <ecNumber evidence="13 14">3.1.21.10</ecNumber>
    </recommendedName>
    <alternativeName>
        <fullName evidence="13">Holliday junction nuclease RuvC</fullName>
    </alternativeName>
    <alternativeName>
        <fullName evidence="13">Holliday junction resolvase RuvC</fullName>
    </alternativeName>
</protein>
<dbReference type="HAMAP" id="MF_00034">
    <property type="entry name" value="RuvC"/>
    <property type="match status" value="1"/>
</dbReference>
<gene>
    <name evidence="13" type="primary">ruvC</name>
    <name evidence="15" type="ORF">US96_C0001G0006</name>
</gene>
<evidence type="ECO:0000256" key="14">
    <source>
        <dbReference type="NCBIfam" id="TIGR00228"/>
    </source>
</evidence>
<dbReference type="Proteomes" id="UP000034181">
    <property type="component" value="Unassembled WGS sequence"/>
</dbReference>
<dbReference type="PATRIC" id="fig|1618569.3.peg.6"/>
<evidence type="ECO:0000256" key="10">
    <source>
        <dbReference type="ARBA" id="ARBA00023172"/>
    </source>
</evidence>
<dbReference type="InterPro" id="IPR012337">
    <property type="entry name" value="RNaseH-like_sf"/>
</dbReference>
<dbReference type="AlphaFoldDB" id="A0A0G0KK97"/>
<dbReference type="PANTHER" id="PTHR30194:SF3">
    <property type="entry name" value="CROSSOVER JUNCTION ENDODEOXYRIBONUCLEASE RUVC"/>
    <property type="match status" value="1"/>
</dbReference>
<dbReference type="FunFam" id="3.30.420.10:FF:000002">
    <property type="entry name" value="Crossover junction endodeoxyribonuclease RuvC"/>
    <property type="match status" value="1"/>
</dbReference>